<organism evidence="2 3">
    <name type="scientific">Streptomyces beijiangensis</name>
    <dbReference type="NCBI Taxonomy" id="163361"/>
    <lineage>
        <taxon>Bacteria</taxon>
        <taxon>Bacillati</taxon>
        <taxon>Actinomycetota</taxon>
        <taxon>Actinomycetes</taxon>
        <taxon>Kitasatosporales</taxon>
        <taxon>Streptomycetaceae</taxon>
        <taxon>Streptomyces</taxon>
    </lineage>
</organism>
<sequence>MPTPPVQSPSPDATVIRTTSNAYKVVPLAIVLSAIGLLCLAGGAAAAVGYGDSDPSAKGYAGIVMGLFILAIGLLSLFPLWKGRQLRVMLDATGLWLDNGSTRGVVRWDSLAGAGVHWSELGRRTKLYSLELHPSGPIDRDDPALWVLVRDEEPLAPDLPRLRYRLPFAPAAVDEMTAAVQRYAPQLWLGVTQRASGHIGIPDHKGHAQRIAGRTS</sequence>
<evidence type="ECO:0000313" key="3">
    <source>
        <dbReference type="Proteomes" id="UP000664167"/>
    </source>
</evidence>
<dbReference type="AlphaFoldDB" id="A0A939F3W6"/>
<gene>
    <name evidence="2" type="ORF">J0695_05515</name>
</gene>
<dbReference type="EMBL" id="JAFLRJ010000040">
    <property type="protein sequence ID" value="MBO0511269.1"/>
    <property type="molecule type" value="Genomic_DNA"/>
</dbReference>
<dbReference type="Proteomes" id="UP000664167">
    <property type="component" value="Unassembled WGS sequence"/>
</dbReference>
<accession>A0A939F3W6</accession>
<feature type="transmembrane region" description="Helical" evidence="1">
    <location>
        <begin position="60"/>
        <end position="81"/>
    </location>
</feature>
<keyword evidence="1" id="KW-0812">Transmembrane</keyword>
<comment type="caution">
    <text evidence="2">The sequence shown here is derived from an EMBL/GenBank/DDBJ whole genome shotgun (WGS) entry which is preliminary data.</text>
</comment>
<keyword evidence="1" id="KW-1133">Transmembrane helix</keyword>
<evidence type="ECO:0000313" key="2">
    <source>
        <dbReference type="EMBL" id="MBO0511269.1"/>
    </source>
</evidence>
<evidence type="ECO:0000256" key="1">
    <source>
        <dbReference type="SAM" id="Phobius"/>
    </source>
</evidence>
<dbReference type="RefSeq" id="WP_206960694.1">
    <property type="nucleotide sequence ID" value="NZ_BAAAJJ010000011.1"/>
</dbReference>
<reference evidence="2" key="1">
    <citation type="submission" date="2021-03" db="EMBL/GenBank/DDBJ databases">
        <title>Streptomyces poriferae sp. nov., a novel marine sponge-derived Actinobacteria species with anti-MRSA activity.</title>
        <authorList>
            <person name="Sandoval-Powers M."/>
            <person name="Kralova S."/>
            <person name="Nguyen G.-S."/>
            <person name="Fawwal D."/>
            <person name="Degnes K."/>
            <person name="Klinkenberg G."/>
            <person name="Sletta H."/>
            <person name="Wentzel A."/>
            <person name="Liles M.R."/>
        </authorList>
    </citation>
    <scope>NUCLEOTIDE SEQUENCE</scope>
    <source>
        <strain evidence="2">DSM 41794</strain>
    </source>
</reference>
<keyword evidence="3" id="KW-1185">Reference proteome</keyword>
<name>A0A939F3W6_9ACTN</name>
<protein>
    <submittedName>
        <fullName evidence="2">Uncharacterized protein</fullName>
    </submittedName>
</protein>
<feature type="transmembrane region" description="Helical" evidence="1">
    <location>
        <begin position="25"/>
        <end position="48"/>
    </location>
</feature>
<keyword evidence="1" id="KW-0472">Membrane</keyword>
<proteinExistence type="predicted"/>